<sequence>MRFFCPNYQDHPEETDNKTFLALMLKKRPEYAIVWDVTGKDVREFHKKVWVTQYVIINDKEKVVYYSQSKHYATRAQVLYNLKNIVHIESEEQWDEFLPVGEMFKPIRFYSPDITEQPEEIALEDFISKMIEIRPLYAVLWDVSFEDIEYISSRAWVVSYMPVIEDCIYYSYAKHYAFQAQKRFNIPKRKKITIQEPEMTHLAKIQS</sequence>
<reference evidence="1 2" key="2">
    <citation type="journal article" date="2024" name="Int. J. Syst. Evol. Microbiol.">
        <title>Promethearchaeum syntrophicum gen. nov., sp. nov., an anaerobic, obligately syntrophic archaeon, the first isolate of the lineage 'Asgard' archaea, and proposal of the new archaeal phylum Promethearchaeota phyl. nov. and kingdom Promethearchaeati regn. nov.</title>
        <authorList>
            <person name="Imachi H."/>
            <person name="Nobu M.K."/>
            <person name="Kato S."/>
            <person name="Takaki Y."/>
            <person name="Miyazaki M."/>
            <person name="Miyata M."/>
            <person name="Ogawara M."/>
            <person name="Saito Y."/>
            <person name="Sakai S."/>
            <person name="Tahara Y.O."/>
            <person name="Takano Y."/>
            <person name="Tasumi E."/>
            <person name="Uematsu K."/>
            <person name="Yoshimura T."/>
            <person name="Itoh T."/>
            <person name="Ohkuma M."/>
            <person name="Takai K."/>
        </authorList>
    </citation>
    <scope>NUCLEOTIDE SEQUENCE [LARGE SCALE GENOMIC DNA]</scope>
    <source>
        <strain evidence="1 2">MK-D1</strain>
    </source>
</reference>
<gene>
    <name evidence="1" type="ORF">DSAG12_03967</name>
</gene>
<reference evidence="1 2" key="1">
    <citation type="journal article" date="2020" name="Nature">
        <title>Isolation of an archaeon at the prokaryote-eukaryote interface.</title>
        <authorList>
            <person name="Imachi H."/>
            <person name="Nobu M.K."/>
            <person name="Nakahara N."/>
            <person name="Morono Y."/>
            <person name="Ogawara M."/>
            <person name="Takaki Y."/>
            <person name="Takano Y."/>
            <person name="Uematsu K."/>
            <person name="Ikuta T."/>
            <person name="Ito M."/>
            <person name="Matsui Y."/>
            <person name="Miyazaki M."/>
            <person name="Murata K."/>
            <person name="Saito Y."/>
            <person name="Sakai S."/>
            <person name="Song C."/>
            <person name="Tasumi E."/>
            <person name="Yamanaka Y."/>
            <person name="Yamaguchi T."/>
            <person name="Kamagata Y."/>
            <person name="Tamaki H."/>
            <person name="Takai K."/>
        </authorList>
    </citation>
    <scope>NUCLEOTIDE SEQUENCE [LARGE SCALE GENOMIC DNA]</scope>
    <source>
        <strain evidence="1 2">MK-D1</strain>
    </source>
</reference>
<accession>A0A5B9DFP0</accession>
<dbReference type="Proteomes" id="UP000321408">
    <property type="component" value="Chromosome"/>
</dbReference>
<dbReference type="RefSeq" id="WP_147665135.1">
    <property type="nucleotide sequence ID" value="NZ_CP042905.2"/>
</dbReference>
<keyword evidence="2" id="KW-1185">Reference proteome</keyword>
<evidence type="ECO:0000313" key="1">
    <source>
        <dbReference type="EMBL" id="QEE18129.1"/>
    </source>
</evidence>
<name>A0A5B9DFP0_9ARCH</name>
<protein>
    <submittedName>
        <fullName evidence="1">Uncharacterized protein</fullName>
    </submittedName>
</protein>
<dbReference type="EMBL" id="CP042905">
    <property type="protein sequence ID" value="QEE18129.1"/>
    <property type="molecule type" value="Genomic_DNA"/>
</dbReference>
<evidence type="ECO:0000313" key="2">
    <source>
        <dbReference type="Proteomes" id="UP000321408"/>
    </source>
</evidence>
<proteinExistence type="predicted"/>
<organism evidence="1 2">
    <name type="scientific">Promethearchaeum syntrophicum</name>
    <dbReference type="NCBI Taxonomy" id="2594042"/>
    <lineage>
        <taxon>Archaea</taxon>
        <taxon>Promethearchaeati</taxon>
        <taxon>Promethearchaeota</taxon>
        <taxon>Promethearchaeia</taxon>
        <taxon>Promethearchaeales</taxon>
        <taxon>Promethearchaeaceae</taxon>
        <taxon>Promethearchaeum</taxon>
    </lineage>
</organism>
<dbReference type="KEGG" id="psyt:DSAG12_03967"/>
<dbReference type="AlphaFoldDB" id="A0A5B9DFP0"/>
<dbReference type="GeneID" id="41331932"/>